<organism evidence="3 4">
    <name type="scientific">Handelsmanbacteria sp. (strain RIFCSPLOWO2_12_FULL_64_10)</name>
    <dbReference type="NCBI Taxonomy" id="1817868"/>
    <lineage>
        <taxon>Bacteria</taxon>
        <taxon>Candidatus Handelsmaniibacteriota</taxon>
    </lineage>
</organism>
<feature type="domain" description="Amidohydrolase-related" evidence="2">
    <location>
        <begin position="56"/>
        <end position="256"/>
    </location>
</feature>
<dbReference type="AlphaFoldDB" id="A0A1F6CTG9"/>
<keyword evidence="1" id="KW-0456">Lyase</keyword>
<dbReference type="PANTHER" id="PTHR21240">
    <property type="entry name" value="2-AMINO-3-CARBOXYLMUCONATE-6-SEMIALDEHYDE DECARBOXYLASE"/>
    <property type="match status" value="1"/>
</dbReference>
<dbReference type="Proteomes" id="UP000178606">
    <property type="component" value="Unassembled WGS sequence"/>
</dbReference>
<protein>
    <recommendedName>
        <fullName evidence="2">Amidohydrolase-related domain-containing protein</fullName>
    </recommendedName>
</protein>
<dbReference type="Pfam" id="PF04909">
    <property type="entry name" value="Amidohydro_2"/>
    <property type="match status" value="1"/>
</dbReference>
<evidence type="ECO:0000313" key="4">
    <source>
        <dbReference type="Proteomes" id="UP000178606"/>
    </source>
</evidence>
<proteinExistence type="predicted"/>
<evidence type="ECO:0000313" key="3">
    <source>
        <dbReference type="EMBL" id="OGG52182.1"/>
    </source>
</evidence>
<sequence>MIIDAHVHIGRFIKRFDGGEGDATGDLLRVAERTGITRICAISLGDRGYIQYPTPEEFRSANSHVLEAMRAFPGRVFGYCYVNPQHREESLEEIERCVVDGGMVAVKFWVAVKASDRRVDPILARVADIGIPVLQHAWYKTTGNLPDESSPADVADMATRFPTVTIQMAHLHGGGPRGVADISPCPNVVVDTSGGDPETWLVEFAVRELGPERVVFGSDAPGRAFGVQLGKVTGAALTKREREMILYKNMERILKLK</sequence>
<comment type="caution">
    <text evidence="3">The sequence shown here is derived from an EMBL/GenBank/DDBJ whole genome shotgun (WGS) entry which is preliminary data.</text>
</comment>
<dbReference type="GO" id="GO:0019748">
    <property type="term" value="P:secondary metabolic process"/>
    <property type="evidence" value="ECO:0007669"/>
    <property type="project" value="TreeGrafter"/>
</dbReference>
<dbReference type="GO" id="GO:0016831">
    <property type="term" value="F:carboxy-lyase activity"/>
    <property type="evidence" value="ECO:0007669"/>
    <property type="project" value="InterPro"/>
</dbReference>
<dbReference type="InterPro" id="IPR032466">
    <property type="entry name" value="Metal_Hydrolase"/>
</dbReference>
<dbReference type="GO" id="GO:0005737">
    <property type="term" value="C:cytoplasm"/>
    <property type="evidence" value="ECO:0007669"/>
    <property type="project" value="TreeGrafter"/>
</dbReference>
<evidence type="ECO:0000256" key="1">
    <source>
        <dbReference type="ARBA" id="ARBA00023239"/>
    </source>
</evidence>
<dbReference type="GO" id="GO:0016787">
    <property type="term" value="F:hydrolase activity"/>
    <property type="evidence" value="ECO:0007669"/>
    <property type="project" value="InterPro"/>
</dbReference>
<dbReference type="EMBL" id="MFKF01000154">
    <property type="protein sequence ID" value="OGG52182.1"/>
    <property type="molecule type" value="Genomic_DNA"/>
</dbReference>
<dbReference type="InterPro" id="IPR006680">
    <property type="entry name" value="Amidohydro-rel"/>
</dbReference>
<dbReference type="PANTHER" id="PTHR21240:SF28">
    <property type="entry name" value="ISO-OROTATE DECARBOXYLASE (EUROFUNG)"/>
    <property type="match status" value="1"/>
</dbReference>
<dbReference type="InterPro" id="IPR032465">
    <property type="entry name" value="ACMSD"/>
</dbReference>
<name>A0A1F6CTG9_HANXR</name>
<dbReference type="Gene3D" id="3.20.20.140">
    <property type="entry name" value="Metal-dependent hydrolases"/>
    <property type="match status" value="1"/>
</dbReference>
<accession>A0A1F6CTG9</accession>
<reference evidence="3 4" key="1">
    <citation type="journal article" date="2016" name="Nat. Commun.">
        <title>Thousands of microbial genomes shed light on interconnected biogeochemical processes in an aquifer system.</title>
        <authorList>
            <person name="Anantharaman K."/>
            <person name="Brown C.T."/>
            <person name="Hug L.A."/>
            <person name="Sharon I."/>
            <person name="Castelle C.J."/>
            <person name="Probst A.J."/>
            <person name="Thomas B.C."/>
            <person name="Singh A."/>
            <person name="Wilkins M.J."/>
            <person name="Karaoz U."/>
            <person name="Brodie E.L."/>
            <person name="Williams K.H."/>
            <person name="Hubbard S.S."/>
            <person name="Banfield J.F."/>
        </authorList>
    </citation>
    <scope>NUCLEOTIDE SEQUENCE [LARGE SCALE GENOMIC DNA]</scope>
    <source>
        <strain evidence="4">RIFCSPLOWO2_12_FULL_64_10</strain>
    </source>
</reference>
<dbReference type="SUPFAM" id="SSF51556">
    <property type="entry name" value="Metallo-dependent hydrolases"/>
    <property type="match status" value="1"/>
</dbReference>
<evidence type="ECO:0000259" key="2">
    <source>
        <dbReference type="Pfam" id="PF04909"/>
    </source>
</evidence>
<gene>
    <name evidence="3" type="ORF">A3F84_19455</name>
</gene>